<organism evidence="4 5">
    <name type="scientific">Penicillium frequentans</name>
    <dbReference type="NCBI Taxonomy" id="3151616"/>
    <lineage>
        <taxon>Eukaryota</taxon>
        <taxon>Fungi</taxon>
        <taxon>Dikarya</taxon>
        <taxon>Ascomycota</taxon>
        <taxon>Pezizomycotina</taxon>
        <taxon>Eurotiomycetes</taxon>
        <taxon>Eurotiomycetidae</taxon>
        <taxon>Eurotiales</taxon>
        <taxon>Aspergillaceae</taxon>
        <taxon>Penicillium</taxon>
    </lineage>
</organism>
<evidence type="ECO:0000259" key="2">
    <source>
        <dbReference type="Pfam" id="PF10022"/>
    </source>
</evidence>
<dbReference type="PIRSF" id="PIRSF014753">
    <property type="entry name" value="UCP014753"/>
    <property type="match status" value="1"/>
</dbReference>
<dbReference type="AlphaFoldDB" id="A0AAD6GIB3"/>
<evidence type="ECO:0000313" key="5">
    <source>
        <dbReference type="Proteomes" id="UP001220324"/>
    </source>
</evidence>
<evidence type="ECO:0000259" key="3">
    <source>
        <dbReference type="Pfam" id="PF20938"/>
    </source>
</evidence>
<dbReference type="PANTHER" id="PTHR35339">
    <property type="entry name" value="LINALOOL DEHYDRATASE_ISOMERASE DOMAIN-CONTAINING PROTEIN"/>
    <property type="match status" value="1"/>
</dbReference>
<protein>
    <submittedName>
        <fullName evidence="4">CAZyme family GH154</fullName>
    </submittedName>
</protein>
<feature type="domain" description="DUF2264" evidence="3">
    <location>
        <begin position="376"/>
        <end position="644"/>
    </location>
</feature>
<feature type="region of interest" description="Disordered" evidence="1">
    <location>
        <begin position="1"/>
        <end position="20"/>
    </location>
</feature>
<dbReference type="Pfam" id="PF20938">
    <property type="entry name" value="DUF2264_C"/>
    <property type="match status" value="1"/>
</dbReference>
<evidence type="ECO:0000256" key="1">
    <source>
        <dbReference type="SAM" id="MobiDB-lite"/>
    </source>
</evidence>
<dbReference type="InterPro" id="IPR049237">
    <property type="entry name" value="DUF2264_C"/>
</dbReference>
<dbReference type="EMBL" id="JAQIZZ010000003">
    <property type="protein sequence ID" value="KAJ5546736.1"/>
    <property type="molecule type" value="Genomic_DNA"/>
</dbReference>
<sequence>MSIHANGTTPTQPFSTNPFKTRQDFQSACTALLNPLLPLFTPQQTRVKVGSTATRFDEGGAQFEGFARPLWGLASLLAGNYDYADAARWRTGIINGCDPASPEYWGDLENSDQRMVEMCPLGFALAVAPHVFWDPLTEKEKLNVGNWLRSINGLEMPNTNWLWFRVFANLGLKKNEAEYSHSRIEADMDHLDTFHIGDGWSNDGPKSHHQMDYYSGSFAIQFLQLLYAKLAGDFDPERAERYRQRSKQYALDFVHYFAPDGSAIPFGRSMTYRFAMAGFWGALAYADVDLPPQLSWGIVKGLLLRHFRWWATKPDIFNNDGTLNLGFCYSNPYLTENYNSSGSPYWCCLSFLALALPESHPFWSSPEEEYPSSALPEVKALTYPKHILVRRGGHSFLLSSGQACHYAMRGTQAKYGKFAYSASFGYSVPTGAYELEQYAPDSMLALCDDAAGEIWKTRRVAIDARFEFPEGVNGTPVLVSGWKPWDDVDVETILVPPSVEAPNWHIRAHRVRTGRALKTSEGAFAIYGCRSDNGRMLGDLEESGNTADEGTLLNGSSALVVSSVGAVGITELFNTDAGRAGRIVLADPNSNLIHGRTLLPSLAVEMTAGQESWFVTAVYALPTKSQDWKSMWEQKPSIPEWLAKRMGKE</sequence>
<dbReference type="Pfam" id="PF10022">
    <property type="entry name" value="DUF2264"/>
    <property type="match status" value="1"/>
</dbReference>
<dbReference type="PANTHER" id="PTHR35339:SF4">
    <property type="entry name" value="LINALOOL DEHYDRATASE_ISOMERASE DOMAIN-CONTAINING PROTEIN"/>
    <property type="match status" value="1"/>
</dbReference>
<gene>
    <name evidence="4" type="ORF">N7494_004321</name>
</gene>
<accession>A0AAD6GIB3</accession>
<reference evidence="4 5" key="1">
    <citation type="journal article" date="2023" name="IMA Fungus">
        <title>Comparative genomic study of the Penicillium genus elucidates a diverse pangenome and 15 lateral gene transfer events.</title>
        <authorList>
            <person name="Petersen C."/>
            <person name="Sorensen T."/>
            <person name="Nielsen M.R."/>
            <person name="Sondergaard T.E."/>
            <person name="Sorensen J.L."/>
            <person name="Fitzpatrick D.A."/>
            <person name="Frisvad J.C."/>
            <person name="Nielsen K.L."/>
        </authorList>
    </citation>
    <scope>NUCLEOTIDE SEQUENCE [LARGE SCALE GENOMIC DNA]</scope>
    <source>
        <strain evidence="4 5">IBT 35679</strain>
    </source>
</reference>
<keyword evidence="5" id="KW-1185">Reference proteome</keyword>
<dbReference type="InterPro" id="IPR016624">
    <property type="entry name" value="UCP014753"/>
</dbReference>
<name>A0AAD6GIB3_9EURO</name>
<dbReference type="InterPro" id="IPR049349">
    <property type="entry name" value="DUF2264_N"/>
</dbReference>
<evidence type="ECO:0000313" key="4">
    <source>
        <dbReference type="EMBL" id="KAJ5546736.1"/>
    </source>
</evidence>
<proteinExistence type="predicted"/>
<feature type="domain" description="DUF2264" evidence="2">
    <location>
        <begin position="21"/>
        <end position="369"/>
    </location>
</feature>
<comment type="caution">
    <text evidence="4">The sequence shown here is derived from an EMBL/GenBank/DDBJ whole genome shotgun (WGS) entry which is preliminary data.</text>
</comment>
<dbReference type="Proteomes" id="UP001220324">
    <property type="component" value="Unassembled WGS sequence"/>
</dbReference>